<proteinExistence type="predicted"/>
<name>A0A0A8XPN6_ARUDO</name>
<accession>A0A0A8XPN6</accession>
<organism evidence="2">
    <name type="scientific">Arundo donax</name>
    <name type="common">Giant reed</name>
    <name type="synonym">Donax arundinaceus</name>
    <dbReference type="NCBI Taxonomy" id="35708"/>
    <lineage>
        <taxon>Eukaryota</taxon>
        <taxon>Viridiplantae</taxon>
        <taxon>Streptophyta</taxon>
        <taxon>Embryophyta</taxon>
        <taxon>Tracheophyta</taxon>
        <taxon>Spermatophyta</taxon>
        <taxon>Magnoliopsida</taxon>
        <taxon>Liliopsida</taxon>
        <taxon>Poales</taxon>
        <taxon>Poaceae</taxon>
        <taxon>PACMAD clade</taxon>
        <taxon>Arundinoideae</taxon>
        <taxon>Arundineae</taxon>
        <taxon>Arundo</taxon>
    </lineage>
</organism>
<dbReference type="AlphaFoldDB" id="A0A0A8XPN6"/>
<feature type="signal peptide" evidence="1">
    <location>
        <begin position="1"/>
        <end position="19"/>
    </location>
</feature>
<feature type="chain" id="PRO_5002044454" evidence="1">
    <location>
        <begin position="20"/>
        <end position="57"/>
    </location>
</feature>
<sequence>MHASLFLLFFSSCAHLSLTCMCHKCILVHIITLYEREERFIRIISGNEGNCQPGNIE</sequence>
<keyword evidence="1" id="KW-0732">Signal</keyword>
<evidence type="ECO:0000256" key="1">
    <source>
        <dbReference type="SAM" id="SignalP"/>
    </source>
</evidence>
<evidence type="ECO:0000313" key="2">
    <source>
        <dbReference type="EMBL" id="JAD15641.1"/>
    </source>
</evidence>
<reference evidence="2" key="1">
    <citation type="submission" date="2014-09" db="EMBL/GenBank/DDBJ databases">
        <authorList>
            <person name="Magalhaes I.L.F."/>
            <person name="Oliveira U."/>
            <person name="Santos F.R."/>
            <person name="Vidigal T.H.D.A."/>
            <person name="Brescovit A.D."/>
            <person name="Santos A.J."/>
        </authorList>
    </citation>
    <scope>NUCLEOTIDE SEQUENCE</scope>
    <source>
        <tissue evidence="2">Shoot tissue taken approximately 20 cm above the soil surface</tissue>
    </source>
</reference>
<reference evidence="2" key="2">
    <citation type="journal article" date="2015" name="Data Brief">
        <title>Shoot transcriptome of the giant reed, Arundo donax.</title>
        <authorList>
            <person name="Barrero R.A."/>
            <person name="Guerrero F.D."/>
            <person name="Moolhuijzen P."/>
            <person name="Goolsby J.A."/>
            <person name="Tidwell J."/>
            <person name="Bellgard S.E."/>
            <person name="Bellgard M.I."/>
        </authorList>
    </citation>
    <scope>NUCLEOTIDE SEQUENCE</scope>
    <source>
        <tissue evidence="2">Shoot tissue taken approximately 20 cm above the soil surface</tissue>
    </source>
</reference>
<protein>
    <submittedName>
        <fullName evidence="2">Uncharacterized protein</fullName>
    </submittedName>
</protein>
<dbReference type="EMBL" id="GBRH01282254">
    <property type="protein sequence ID" value="JAD15641.1"/>
    <property type="molecule type" value="Transcribed_RNA"/>
</dbReference>